<feature type="transmembrane region" description="Helical" evidence="12">
    <location>
        <begin position="102"/>
        <end position="124"/>
    </location>
</feature>
<dbReference type="PROSITE" id="PS00379">
    <property type="entry name" value="CDP_ALCOHOL_P_TRANSF"/>
    <property type="match status" value="1"/>
</dbReference>
<dbReference type="Gene3D" id="1.20.120.1760">
    <property type="match status" value="1"/>
</dbReference>
<dbReference type="GO" id="GO:0008654">
    <property type="term" value="P:phospholipid biosynthetic process"/>
    <property type="evidence" value="ECO:0007669"/>
    <property type="project" value="UniProtKB-KW"/>
</dbReference>
<dbReference type="KEGG" id="wch:wcw_0492"/>
<feature type="transmembrane region" description="Helical" evidence="12">
    <location>
        <begin position="145"/>
        <end position="164"/>
    </location>
</feature>
<dbReference type="InterPro" id="IPR048254">
    <property type="entry name" value="CDP_ALCOHOL_P_TRANSF_CS"/>
</dbReference>
<evidence type="ECO:0000313" key="14">
    <source>
        <dbReference type="Proteomes" id="UP000001505"/>
    </source>
</evidence>
<name>D6YUQ2_WADCW</name>
<keyword evidence="4 11" id="KW-0808">Transferase</keyword>
<keyword evidence="6 12" id="KW-1133">Transmembrane helix</keyword>
<comment type="similarity">
    <text evidence="2 11">Belongs to the CDP-alcohol phosphatidyltransferase class-I family.</text>
</comment>
<dbReference type="AlphaFoldDB" id="D6YUQ2"/>
<organism evidence="13 14">
    <name type="scientific">Waddlia chondrophila (strain ATCC VR-1470 / WSU 86-1044)</name>
    <dbReference type="NCBI Taxonomy" id="716544"/>
    <lineage>
        <taxon>Bacteria</taxon>
        <taxon>Pseudomonadati</taxon>
        <taxon>Chlamydiota</taxon>
        <taxon>Chlamydiia</taxon>
        <taxon>Parachlamydiales</taxon>
        <taxon>Waddliaceae</taxon>
        <taxon>Waddlia</taxon>
    </lineage>
</organism>
<evidence type="ECO:0000256" key="8">
    <source>
        <dbReference type="ARBA" id="ARBA00023136"/>
    </source>
</evidence>
<evidence type="ECO:0000256" key="5">
    <source>
        <dbReference type="ARBA" id="ARBA00022692"/>
    </source>
</evidence>
<accession>D6YUQ2</accession>
<evidence type="ECO:0000256" key="4">
    <source>
        <dbReference type="ARBA" id="ARBA00022679"/>
    </source>
</evidence>
<feature type="transmembrane region" description="Helical" evidence="12">
    <location>
        <begin position="238"/>
        <end position="259"/>
    </location>
</feature>
<evidence type="ECO:0000313" key="13">
    <source>
        <dbReference type="EMBL" id="ADI37863.1"/>
    </source>
</evidence>
<dbReference type="RefSeq" id="WP_013181590.1">
    <property type="nucleotide sequence ID" value="NC_014225.1"/>
</dbReference>
<evidence type="ECO:0000256" key="7">
    <source>
        <dbReference type="ARBA" id="ARBA00023098"/>
    </source>
</evidence>
<evidence type="ECO:0000256" key="11">
    <source>
        <dbReference type="RuleBase" id="RU003750"/>
    </source>
</evidence>
<keyword evidence="3" id="KW-0444">Lipid biosynthesis</keyword>
<evidence type="ECO:0000256" key="12">
    <source>
        <dbReference type="SAM" id="Phobius"/>
    </source>
</evidence>
<dbReference type="InterPro" id="IPR000462">
    <property type="entry name" value="CDP-OH_P_trans"/>
</dbReference>
<dbReference type="STRING" id="716544.wcw_0492"/>
<dbReference type="Proteomes" id="UP000001505">
    <property type="component" value="Chromosome"/>
</dbReference>
<keyword evidence="8 12" id="KW-0472">Membrane</keyword>
<dbReference type="PANTHER" id="PTHR14269">
    <property type="entry name" value="CDP-DIACYLGLYCEROL--GLYCEROL-3-PHOSPHATE 3-PHOSPHATIDYLTRANSFERASE-RELATED"/>
    <property type="match status" value="1"/>
</dbReference>
<dbReference type="InterPro" id="IPR050324">
    <property type="entry name" value="CDP-alcohol_PTase-I"/>
</dbReference>
<dbReference type="GO" id="GO:0016020">
    <property type="term" value="C:membrane"/>
    <property type="evidence" value="ECO:0007669"/>
    <property type="project" value="UniProtKB-SubCell"/>
</dbReference>
<dbReference type="GO" id="GO:0003882">
    <property type="term" value="F:CDP-diacylglycerol-serine O-phosphatidyltransferase activity"/>
    <property type="evidence" value="ECO:0007669"/>
    <property type="project" value="UniProtKB-EC"/>
</dbReference>
<dbReference type="EMBL" id="CP001928">
    <property type="protein sequence ID" value="ADI37863.1"/>
    <property type="molecule type" value="Genomic_DNA"/>
</dbReference>
<evidence type="ECO:0000256" key="2">
    <source>
        <dbReference type="ARBA" id="ARBA00010441"/>
    </source>
</evidence>
<keyword evidence="14" id="KW-1185">Reference proteome</keyword>
<evidence type="ECO:0000256" key="3">
    <source>
        <dbReference type="ARBA" id="ARBA00022516"/>
    </source>
</evidence>
<keyword evidence="7" id="KW-0443">Lipid metabolism</keyword>
<evidence type="ECO:0000256" key="10">
    <source>
        <dbReference type="ARBA" id="ARBA00023264"/>
    </source>
</evidence>
<feature type="transmembrane region" description="Helical" evidence="12">
    <location>
        <begin position="211"/>
        <end position="232"/>
    </location>
</feature>
<keyword evidence="9" id="KW-0594">Phospholipid biosynthesis</keyword>
<reference evidence="13 14" key="1">
    <citation type="journal article" date="2010" name="PLoS ONE">
        <title>The Waddlia genome: a window into chlamydial biology.</title>
        <authorList>
            <person name="Bertelli C."/>
            <person name="Collyn F."/>
            <person name="Croxatto A."/>
            <person name="Ruckert C."/>
            <person name="Polkinghorne A."/>
            <person name="Kebbi-Beghdadi C."/>
            <person name="Goesmann A."/>
            <person name="Vaughan L."/>
            <person name="Greub G."/>
        </authorList>
    </citation>
    <scope>NUCLEOTIDE SEQUENCE [LARGE SCALE GENOMIC DNA]</scope>
    <source>
        <strain evidence="14">ATCC VR-1470 / WSU 86-1044</strain>
    </source>
</reference>
<evidence type="ECO:0000256" key="6">
    <source>
        <dbReference type="ARBA" id="ARBA00022989"/>
    </source>
</evidence>
<gene>
    <name evidence="13" type="primary">pssA</name>
    <name evidence="13" type="ordered locus">wcw_0492</name>
</gene>
<keyword evidence="10" id="KW-1208">Phospholipid metabolism</keyword>
<feature type="transmembrane region" description="Helical" evidence="12">
    <location>
        <begin position="179"/>
        <end position="199"/>
    </location>
</feature>
<proteinExistence type="inferred from homology"/>
<dbReference type="PANTHER" id="PTHR14269:SF61">
    <property type="entry name" value="CDP-DIACYLGLYCEROL--SERINE O-PHOSPHATIDYLTRANSFERASE"/>
    <property type="match status" value="1"/>
</dbReference>
<evidence type="ECO:0000256" key="1">
    <source>
        <dbReference type="ARBA" id="ARBA00004141"/>
    </source>
</evidence>
<feature type="transmembrane region" description="Helical" evidence="12">
    <location>
        <begin position="38"/>
        <end position="55"/>
    </location>
</feature>
<dbReference type="eggNOG" id="COG1183">
    <property type="taxonomic scope" value="Bacteria"/>
</dbReference>
<sequence>MKKVHLLPNAVTAFGLSCGLFVIFKLNMTPIGGASMQVLTQTAGILLLAAIADLLDGGIARAMNAESEFGGFFDSMADAVTFGVAPSVIVLKSFSVEPGTELSFFLTISVMVFSLCGVLRLVRFSVSAQTAKGSEDLLSAHKKNFVGLPIPGAAAAAVSLNLFLASDLFNSLFSLTDELRASLLVFVMISLGYLMVCRWKFPSLKTLRLKVFSFQQVFFIVLIAVVIFYGIMYHFATVFFIFSWGYIALAMTLSLIRLISGKRSKTLEDFEPAPDDIEFTDQ</sequence>
<dbReference type="PROSITE" id="PS51257">
    <property type="entry name" value="PROKAR_LIPOPROTEIN"/>
    <property type="match status" value="1"/>
</dbReference>
<protein>
    <submittedName>
        <fullName evidence="13">Putative CDP-diacylglycerol--serine O-phosphatidyltransferase PssA</fullName>
        <ecNumber evidence="13">2.7.8.8</ecNumber>
    </submittedName>
</protein>
<evidence type="ECO:0000256" key="9">
    <source>
        <dbReference type="ARBA" id="ARBA00023209"/>
    </source>
</evidence>
<feature type="transmembrane region" description="Helical" evidence="12">
    <location>
        <begin position="7"/>
        <end position="26"/>
    </location>
</feature>
<dbReference type="OrthoDB" id="9777147at2"/>
<comment type="subcellular location">
    <subcellularLocation>
        <location evidence="1">Membrane</location>
        <topology evidence="1">Multi-pass membrane protein</topology>
    </subcellularLocation>
</comment>
<dbReference type="InterPro" id="IPR043130">
    <property type="entry name" value="CDP-OH_PTrfase_TM_dom"/>
</dbReference>
<dbReference type="HOGENOM" id="CLU_049944_2_2_0"/>
<dbReference type="Pfam" id="PF01066">
    <property type="entry name" value="CDP-OH_P_transf"/>
    <property type="match status" value="1"/>
</dbReference>
<keyword evidence="5 12" id="KW-0812">Transmembrane</keyword>
<dbReference type="EC" id="2.7.8.8" evidence="13"/>